<keyword evidence="2" id="KW-1185">Reference proteome</keyword>
<reference evidence="1 2" key="1">
    <citation type="journal article" date="2020" name="Nature">
        <title>Six reference-quality genomes reveal evolution of bat adaptations.</title>
        <authorList>
            <person name="Jebb D."/>
            <person name="Huang Z."/>
            <person name="Pippel M."/>
            <person name="Hughes G.M."/>
            <person name="Lavrichenko K."/>
            <person name="Devanna P."/>
            <person name="Winkler S."/>
            <person name="Jermiin L.S."/>
            <person name="Skirmuntt E.C."/>
            <person name="Katzourakis A."/>
            <person name="Burkitt-Gray L."/>
            <person name="Ray D.A."/>
            <person name="Sullivan K.A.M."/>
            <person name="Roscito J.G."/>
            <person name="Kirilenko B.M."/>
            <person name="Davalos L.M."/>
            <person name="Corthals A.P."/>
            <person name="Power M.L."/>
            <person name="Jones G."/>
            <person name="Ransome R.D."/>
            <person name="Dechmann D.K.N."/>
            <person name="Locatelli A.G."/>
            <person name="Puechmaille S.J."/>
            <person name="Fedrigo O."/>
            <person name="Jarvis E.D."/>
            <person name="Hiller M."/>
            <person name="Vernes S.C."/>
            <person name="Myers E.W."/>
            <person name="Teeling E.C."/>
        </authorList>
    </citation>
    <scope>NUCLEOTIDE SEQUENCE [LARGE SCALE GENOMIC DNA]</scope>
    <source>
        <strain evidence="1">MMyoMyo1</strain>
        <tissue evidence="1">Flight muscle</tissue>
    </source>
</reference>
<proteinExistence type="predicted"/>
<accession>A0A7J7TTL1</accession>
<name>A0A7J7TTL1_MYOMY</name>
<dbReference type="AlphaFoldDB" id="A0A7J7TTL1"/>
<evidence type="ECO:0000313" key="2">
    <source>
        <dbReference type="Proteomes" id="UP000527355"/>
    </source>
</evidence>
<evidence type="ECO:0000313" key="1">
    <source>
        <dbReference type="EMBL" id="KAF6303930.1"/>
    </source>
</evidence>
<dbReference type="Proteomes" id="UP000527355">
    <property type="component" value="Unassembled WGS sequence"/>
</dbReference>
<gene>
    <name evidence="1" type="ORF">mMyoMyo1_008913</name>
</gene>
<dbReference type="EMBL" id="JABWUV010000015">
    <property type="protein sequence ID" value="KAF6303930.1"/>
    <property type="molecule type" value="Genomic_DNA"/>
</dbReference>
<sequence length="164" mass="17914">MAVAALLHATVVAALTQILLGVSNYLVLGWDALVLCPRGRGRGGLNTYWLPSQWLWTNHRNTHTGFNVCLSICPAPTHSKHVRVQTTQVRRWFKRGRKDTDTVLWGLTLKVPACDLHAGVSAPRRGGRKGAGWSPPTCGLNLQARFTASGTSRPARPLRSTGKN</sequence>
<organism evidence="1 2">
    <name type="scientific">Myotis myotis</name>
    <name type="common">Greater mouse-eared bat</name>
    <name type="synonym">Vespertilio myotis</name>
    <dbReference type="NCBI Taxonomy" id="51298"/>
    <lineage>
        <taxon>Eukaryota</taxon>
        <taxon>Metazoa</taxon>
        <taxon>Chordata</taxon>
        <taxon>Craniata</taxon>
        <taxon>Vertebrata</taxon>
        <taxon>Euteleostomi</taxon>
        <taxon>Mammalia</taxon>
        <taxon>Eutheria</taxon>
        <taxon>Laurasiatheria</taxon>
        <taxon>Chiroptera</taxon>
        <taxon>Yangochiroptera</taxon>
        <taxon>Vespertilionidae</taxon>
        <taxon>Myotis</taxon>
    </lineage>
</organism>
<protein>
    <submittedName>
        <fullName evidence="1">Uncharacterized protein</fullName>
    </submittedName>
</protein>
<comment type="caution">
    <text evidence="1">The sequence shown here is derived from an EMBL/GenBank/DDBJ whole genome shotgun (WGS) entry which is preliminary data.</text>
</comment>